<dbReference type="RefSeq" id="WP_046348007.1">
    <property type="nucleotide sequence ID" value="NZ_BBWU01000028.1"/>
</dbReference>
<organism evidence="2 3">
    <name type="scientific">Sphingomonas changbaiensis NBRC 104936</name>
    <dbReference type="NCBI Taxonomy" id="1219043"/>
    <lineage>
        <taxon>Bacteria</taxon>
        <taxon>Pseudomonadati</taxon>
        <taxon>Pseudomonadota</taxon>
        <taxon>Alphaproteobacteria</taxon>
        <taxon>Sphingomonadales</taxon>
        <taxon>Sphingomonadaceae</taxon>
        <taxon>Sphingomonas</taxon>
    </lineage>
</organism>
<keyword evidence="2" id="KW-0808">Transferase</keyword>
<reference evidence="2 3" key="1">
    <citation type="submission" date="2015-04" db="EMBL/GenBank/DDBJ databases">
        <title>Whole genome shotgun sequence of Sphingomonas changbaiensis NBRC 104936.</title>
        <authorList>
            <person name="Katano-Makiyama Y."/>
            <person name="Hosoyama A."/>
            <person name="Hashimoto M."/>
            <person name="Noguchi M."/>
            <person name="Tsuchikane K."/>
            <person name="Ohji S."/>
            <person name="Yamazoe A."/>
            <person name="Ichikawa N."/>
            <person name="Kimura A."/>
            <person name="Fujita N."/>
        </authorList>
    </citation>
    <scope>NUCLEOTIDE SEQUENCE [LARGE SCALE GENOMIC DNA]</scope>
    <source>
        <strain evidence="2 3">NBRC 104936</strain>
    </source>
</reference>
<dbReference type="PANTHER" id="PTHR42912:SF95">
    <property type="entry name" value="METHYLTRANSFERASE TYPE 11 DOMAIN-CONTAINING PROTEIN"/>
    <property type="match status" value="1"/>
</dbReference>
<keyword evidence="2" id="KW-0489">Methyltransferase</keyword>
<dbReference type="GO" id="GO:0008757">
    <property type="term" value="F:S-adenosylmethionine-dependent methyltransferase activity"/>
    <property type="evidence" value="ECO:0007669"/>
    <property type="project" value="InterPro"/>
</dbReference>
<dbReference type="AlphaFoldDB" id="A0A0E9MP14"/>
<dbReference type="Pfam" id="PF08241">
    <property type="entry name" value="Methyltransf_11"/>
    <property type="match status" value="1"/>
</dbReference>
<dbReference type="PANTHER" id="PTHR42912">
    <property type="entry name" value="METHYLTRANSFERASE"/>
    <property type="match status" value="1"/>
</dbReference>
<dbReference type="OrthoDB" id="7628122at2"/>
<dbReference type="Proteomes" id="UP000033202">
    <property type="component" value="Unassembled WGS sequence"/>
</dbReference>
<dbReference type="EMBL" id="BBWU01000028">
    <property type="protein sequence ID" value="GAO39171.1"/>
    <property type="molecule type" value="Genomic_DNA"/>
</dbReference>
<sequence length="249" mass="26169">MTSPQIALVRLLFEGAPLPESGPIADLARAHPERIEQARALVAAGLDPPASIAGARALFDRLAIEAPEAGVALYSLGEPELLDAATSELITVVAQWHPLAGQDVLDFGCGIGRVARAMAERGAKVIGLDVSPAMIDEARRRGGSPLYMVGNGEGLDGIADASLDLVLAADSFPYLVACGLLDRHVAEAARVLRPGGSLIVFNWSYRGDTAADADEAARLADAHGFEVLRSGERPFAIWDATGFQLVQRP</sequence>
<dbReference type="GO" id="GO:0032259">
    <property type="term" value="P:methylation"/>
    <property type="evidence" value="ECO:0007669"/>
    <property type="project" value="UniProtKB-KW"/>
</dbReference>
<evidence type="ECO:0000259" key="1">
    <source>
        <dbReference type="Pfam" id="PF08241"/>
    </source>
</evidence>
<evidence type="ECO:0000313" key="2">
    <source>
        <dbReference type="EMBL" id="GAO39171.1"/>
    </source>
</evidence>
<evidence type="ECO:0000313" key="3">
    <source>
        <dbReference type="Proteomes" id="UP000033202"/>
    </source>
</evidence>
<proteinExistence type="predicted"/>
<dbReference type="InterPro" id="IPR013216">
    <property type="entry name" value="Methyltransf_11"/>
</dbReference>
<name>A0A0E9MP14_9SPHN</name>
<dbReference type="InterPro" id="IPR050508">
    <property type="entry name" value="Methyltransf_Superfamily"/>
</dbReference>
<comment type="caution">
    <text evidence="2">The sequence shown here is derived from an EMBL/GenBank/DDBJ whole genome shotgun (WGS) entry which is preliminary data.</text>
</comment>
<keyword evidence="3" id="KW-1185">Reference proteome</keyword>
<dbReference type="InterPro" id="IPR029063">
    <property type="entry name" value="SAM-dependent_MTases_sf"/>
</dbReference>
<dbReference type="CDD" id="cd02440">
    <property type="entry name" value="AdoMet_MTases"/>
    <property type="match status" value="1"/>
</dbReference>
<dbReference type="SUPFAM" id="SSF53335">
    <property type="entry name" value="S-adenosyl-L-methionine-dependent methyltransferases"/>
    <property type="match status" value="1"/>
</dbReference>
<protein>
    <submittedName>
        <fullName evidence="2">Putative methyltransferase</fullName>
    </submittedName>
</protein>
<gene>
    <name evidence="2" type="ORF">SCH01S_28_00300</name>
</gene>
<dbReference type="STRING" id="1219043.SCH01S_28_00300"/>
<dbReference type="Gene3D" id="3.40.50.150">
    <property type="entry name" value="Vaccinia Virus protein VP39"/>
    <property type="match status" value="1"/>
</dbReference>
<feature type="domain" description="Methyltransferase type 11" evidence="1">
    <location>
        <begin position="105"/>
        <end position="200"/>
    </location>
</feature>
<accession>A0A0E9MP14</accession>